<proteinExistence type="predicted"/>
<name>B8C3P7_THAPS</name>
<feature type="compositionally biased region" description="Polar residues" evidence="3">
    <location>
        <begin position="68"/>
        <end position="79"/>
    </location>
</feature>
<reference evidence="5 6" key="1">
    <citation type="journal article" date="2004" name="Science">
        <title>The genome of the diatom Thalassiosira pseudonana: ecology, evolution, and metabolism.</title>
        <authorList>
            <person name="Armbrust E.V."/>
            <person name="Berges J.A."/>
            <person name="Bowler C."/>
            <person name="Green B.R."/>
            <person name="Martinez D."/>
            <person name="Putnam N.H."/>
            <person name="Zhou S."/>
            <person name="Allen A.E."/>
            <person name="Apt K.E."/>
            <person name="Bechner M."/>
            <person name="Brzezinski M.A."/>
            <person name="Chaal B.K."/>
            <person name="Chiovitti A."/>
            <person name="Davis A.K."/>
            <person name="Demarest M.S."/>
            <person name="Detter J.C."/>
            <person name="Glavina T."/>
            <person name="Goodstein D."/>
            <person name="Hadi M.Z."/>
            <person name="Hellsten U."/>
            <person name="Hildebrand M."/>
            <person name="Jenkins B.D."/>
            <person name="Jurka J."/>
            <person name="Kapitonov V.V."/>
            <person name="Kroger N."/>
            <person name="Lau W.W."/>
            <person name="Lane T.W."/>
            <person name="Larimer F.W."/>
            <person name="Lippmeier J.C."/>
            <person name="Lucas S."/>
            <person name="Medina M."/>
            <person name="Montsant A."/>
            <person name="Obornik M."/>
            <person name="Parker M.S."/>
            <person name="Palenik B."/>
            <person name="Pazour G.J."/>
            <person name="Richardson P.M."/>
            <person name="Rynearson T.A."/>
            <person name="Saito M.A."/>
            <person name="Schwartz D.C."/>
            <person name="Thamatrakoln K."/>
            <person name="Valentin K."/>
            <person name="Vardi A."/>
            <person name="Wilkerson F.P."/>
            <person name="Rokhsar D.S."/>
        </authorList>
    </citation>
    <scope>NUCLEOTIDE SEQUENCE [LARGE SCALE GENOMIC DNA]</scope>
    <source>
        <strain evidence="5 6">CCMP1335</strain>
    </source>
</reference>
<dbReference type="Pfam" id="PF00808">
    <property type="entry name" value="CBFD_NFYB_HMF"/>
    <property type="match status" value="1"/>
</dbReference>
<organism evidence="5 6">
    <name type="scientific">Thalassiosira pseudonana</name>
    <name type="common">Marine diatom</name>
    <name type="synonym">Cyclotella nana</name>
    <dbReference type="NCBI Taxonomy" id="35128"/>
    <lineage>
        <taxon>Eukaryota</taxon>
        <taxon>Sar</taxon>
        <taxon>Stramenopiles</taxon>
        <taxon>Ochrophyta</taxon>
        <taxon>Bacillariophyta</taxon>
        <taxon>Coscinodiscophyceae</taxon>
        <taxon>Thalassiosirophycidae</taxon>
        <taxon>Thalassiosirales</taxon>
        <taxon>Thalassiosiraceae</taxon>
        <taxon>Thalassiosira</taxon>
    </lineage>
</organism>
<evidence type="ECO:0000313" key="5">
    <source>
        <dbReference type="EMBL" id="EED92599.1"/>
    </source>
</evidence>
<dbReference type="GeneID" id="7444877"/>
<dbReference type="GO" id="GO:0005634">
    <property type="term" value="C:nucleus"/>
    <property type="evidence" value="ECO:0000318"/>
    <property type="project" value="GO_Central"/>
</dbReference>
<dbReference type="EMBL" id="CM000642">
    <property type="protein sequence ID" value="EED92599.1"/>
    <property type="molecule type" value="Genomic_DNA"/>
</dbReference>
<keyword evidence="6" id="KW-1185">Reference proteome</keyword>
<dbReference type="PaxDb" id="35128-Thaps5717"/>
<dbReference type="KEGG" id="tps:THAPSDRAFT_5717"/>
<dbReference type="STRING" id="35128.B8C3P7"/>
<sequence length="220" mass="23661">MAEEQPTDQNTKPEASEETADPTNNILVGQENHNDDDVSMSDAGQDNEADVDDVDGVSDANDDDADETNSLATSKTGDSVVTPLSRKRAHSEASLSTSIHKDTTTPTESATASAAKAPSKGFKKGHKCNHDGHPRMPAVRDLTIPYRPIKKSMKSNLDLPLVQNDAAILVTQATELFIKKLAKDSSEISAKKGRGTIKYDDLAEARAKNKAFSFLDLLIP</sequence>
<dbReference type="InterPro" id="IPR003958">
    <property type="entry name" value="CBFA_NFYB_domain"/>
</dbReference>
<dbReference type="HOGENOM" id="CLU_1258380_0_0_1"/>
<reference evidence="5 6" key="2">
    <citation type="journal article" date="2008" name="Nature">
        <title>The Phaeodactylum genome reveals the evolutionary history of diatom genomes.</title>
        <authorList>
            <person name="Bowler C."/>
            <person name="Allen A.E."/>
            <person name="Badger J.H."/>
            <person name="Grimwood J."/>
            <person name="Jabbari K."/>
            <person name="Kuo A."/>
            <person name="Maheswari U."/>
            <person name="Martens C."/>
            <person name="Maumus F."/>
            <person name="Otillar R.P."/>
            <person name="Rayko E."/>
            <person name="Salamov A."/>
            <person name="Vandepoele K."/>
            <person name="Beszteri B."/>
            <person name="Gruber A."/>
            <person name="Heijde M."/>
            <person name="Katinka M."/>
            <person name="Mock T."/>
            <person name="Valentin K."/>
            <person name="Verret F."/>
            <person name="Berges J.A."/>
            <person name="Brownlee C."/>
            <person name="Cadoret J.P."/>
            <person name="Chiovitti A."/>
            <person name="Choi C.J."/>
            <person name="Coesel S."/>
            <person name="De Martino A."/>
            <person name="Detter J.C."/>
            <person name="Durkin C."/>
            <person name="Falciatore A."/>
            <person name="Fournet J."/>
            <person name="Haruta M."/>
            <person name="Huysman M.J."/>
            <person name="Jenkins B.D."/>
            <person name="Jiroutova K."/>
            <person name="Jorgensen R.E."/>
            <person name="Joubert Y."/>
            <person name="Kaplan A."/>
            <person name="Kroger N."/>
            <person name="Kroth P.G."/>
            <person name="La Roche J."/>
            <person name="Lindquist E."/>
            <person name="Lommer M."/>
            <person name="Martin-Jezequel V."/>
            <person name="Lopez P.J."/>
            <person name="Lucas S."/>
            <person name="Mangogna M."/>
            <person name="McGinnis K."/>
            <person name="Medlin L.K."/>
            <person name="Montsant A."/>
            <person name="Oudot-Le Secq M.P."/>
            <person name="Napoli C."/>
            <person name="Obornik M."/>
            <person name="Parker M.S."/>
            <person name="Petit J.L."/>
            <person name="Porcel B.M."/>
            <person name="Poulsen N."/>
            <person name="Robison M."/>
            <person name="Rychlewski L."/>
            <person name="Rynearson T.A."/>
            <person name="Schmutz J."/>
            <person name="Shapiro H."/>
            <person name="Siaut M."/>
            <person name="Stanley M."/>
            <person name="Sussman M.R."/>
            <person name="Taylor A.R."/>
            <person name="Vardi A."/>
            <person name="von Dassow P."/>
            <person name="Vyverman W."/>
            <person name="Willis A."/>
            <person name="Wyrwicz L.S."/>
            <person name="Rokhsar D.S."/>
            <person name="Weissenbach J."/>
            <person name="Armbrust E.V."/>
            <person name="Green B.R."/>
            <person name="Van de Peer Y."/>
            <person name="Grigoriev I.V."/>
        </authorList>
    </citation>
    <scope>NUCLEOTIDE SEQUENCE [LARGE SCALE GENOMIC DNA]</scope>
    <source>
        <strain evidence="5 6">CCMP1335</strain>
    </source>
</reference>
<dbReference type="InterPro" id="IPR009072">
    <property type="entry name" value="Histone-fold"/>
</dbReference>
<accession>B8C3P7</accession>
<dbReference type="InterPro" id="IPR050568">
    <property type="entry name" value="Transcr_DNA_Rep_Reg"/>
</dbReference>
<keyword evidence="2" id="KW-0539">Nucleus</keyword>
<dbReference type="GO" id="GO:0046982">
    <property type="term" value="F:protein heterodimerization activity"/>
    <property type="evidence" value="ECO:0007669"/>
    <property type="project" value="InterPro"/>
</dbReference>
<comment type="subcellular location">
    <subcellularLocation>
        <location evidence="1">Nucleus</location>
    </subcellularLocation>
</comment>
<dbReference type="OMA" id="MEMSEPD"/>
<dbReference type="Gene3D" id="1.10.20.10">
    <property type="entry name" value="Histone, subunit A"/>
    <property type="match status" value="1"/>
</dbReference>
<dbReference type="InParanoid" id="B8C3P7"/>
<feature type="region of interest" description="Disordered" evidence="3">
    <location>
        <begin position="1"/>
        <end position="138"/>
    </location>
</feature>
<evidence type="ECO:0000256" key="3">
    <source>
        <dbReference type="SAM" id="MobiDB-lite"/>
    </source>
</evidence>
<evidence type="ECO:0000256" key="2">
    <source>
        <dbReference type="ARBA" id="ARBA00023242"/>
    </source>
</evidence>
<feature type="compositionally biased region" description="Acidic residues" evidence="3">
    <location>
        <begin position="45"/>
        <end position="67"/>
    </location>
</feature>
<protein>
    <recommendedName>
        <fullName evidence="4">Transcription factor CBF/NF-Y/archaeal histone domain-containing protein</fullName>
    </recommendedName>
</protein>
<dbReference type="PANTHER" id="PTHR10252:SF54">
    <property type="entry name" value="CHROMATIN ACCESSIBILITY COMPLEX PROTEIN 1"/>
    <property type="match status" value="1"/>
</dbReference>
<dbReference type="eggNOG" id="ENOG502RW34">
    <property type="taxonomic scope" value="Eukaryota"/>
</dbReference>
<evidence type="ECO:0000256" key="1">
    <source>
        <dbReference type="ARBA" id="ARBA00004123"/>
    </source>
</evidence>
<dbReference type="GO" id="GO:0006355">
    <property type="term" value="P:regulation of DNA-templated transcription"/>
    <property type="evidence" value="ECO:0000318"/>
    <property type="project" value="GO_Central"/>
</dbReference>
<dbReference type="GO" id="GO:0000976">
    <property type="term" value="F:transcription cis-regulatory region binding"/>
    <property type="evidence" value="ECO:0000318"/>
    <property type="project" value="GO_Central"/>
</dbReference>
<dbReference type="AlphaFoldDB" id="B8C3P7"/>
<dbReference type="FunFam" id="1.10.20.10:FF:000158">
    <property type="entry name" value="Histone-like_transcription_factor_(CBF/NF-Y)_and_ archaeal_histone/Core_histone_H2A/H2B/H3/H4_-_putative"/>
    <property type="match status" value="1"/>
</dbReference>
<dbReference type="CDD" id="cd22929">
    <property type="entry name" value="HFD_POLE4-like"/>
    <property type="match status" value="1"/>
</dbReference>
<evidence type="ECO:0000259" key="4">
    <source>
        <dbReference type="Pfam" id="PF00808"/>
    </source>
</evidence>
<feature type="domain" description="Transcription factor CBF/NF-Y/archaeal histone" evidence="4">
    <location>
        <begin position="143"/>
        <end position="205"/>
    </location>
</feature>
<dbReference type="SUPFAM" id="SSF47113">
    <property type="entry name" value="Histone-fold"/>
    <property type="match status" value="1"/>
</dbReference>
<evidence type="ECO:0000313" key="6">
    <source>
        <dbReference type="Proteomes" id="UP000001449"/>
    </source>
</evidence>
<dbReference type="RefSeq" id="XP_002290847.1">
    <property type="nucleotide sequence ID" value="XM_002290811.1"/>
</dbReference>
<dbReference type="Proteomes" id="UP000001449">
    <property type="component" value="Chromosome 5"/>
</dbReference>
<gene>
    <name evidence="5" type="ORF">THAPSDRAFT_5717</name>
</gene>
<dbReference type="PANTHER" id="PTHR10252">
    <property type="entry name" value="HISTONE-LIKE TRANSCRIPTION FACTOR CCAAT-RELATED"/>
    <property type="match status" value="1"/>
</dbReference>
<feature type="compositionally biased region" description="Low complexity" evidence="3">
    <location>
        <begin position="104"/>
        <end position="120"/>
    </location>
</feature>